<protein>
    <submittedName>
        <fullName evidence="1">Uncharacterized protein</fullName>
    </submittedName>
</protein>
<name>A0AA36DZZ6_LACSI</name>
<evidence type="ECO:0000313" key="2">
    <source>
        <dbReference type="Proteomes" id="UP001177003"/>
    </source>
</evidence>
<accession>A0AA36DZZ6</accession>
<sequence length="148" mass="16454">MSTSLTPKSTICNKIASFDKYNFAAWKSKVMEALEFLDFDMLDVINKGSIATMHKSSYDGAFSSKLKGKSVPGYNKEEEKMLNLNIIITLSSAFEKENSSDDEGKCLVAQIVESHADTAHDSIGNLDVGPSHADKDFKLEWDNTQHIR</sequence>
<dbReference type="EMBL" id="OX465079">
    <property type="protein sequence ID" value="CAI9277243.1"/>
    <property type="molecule type" value="Genomic_DNA"/>
</dbReference>
<dbReference type="Proteomes" id="UP001177003">
    <property type="component" value="Chromosome 3"/>
</dbReference>
<gene>
    <name evidence="1" type="ORF">LSALG_LOCUS17179</name>
</gene>
<proteinExistence type="predicted"/>
<keyword evidence="2" id="KW-1185">Reference proteome</keyword>
<reference evidence="1" key="1">
    <citation type="submission" date="2023-04" db="EMBL/GenBank/DDBJ databases">
        <authorList>
            <person name="Vijverberg K."/>
            <person name="Xiong W."/>
            <person name="Schranz E."/>
        </authorList>
    </citation>
    <scope>NUCLEOTIDE SEQUENCE</scope>
</reference>
<dbReference type="AlphaFoldDB" id="A0AA36DZZ6"/>
<evidence type="ECO:0000313" key="1">
    <source>
        <dbReference type="EMBL" id="CAI9277243.1"/>
    </source>
</evidence>
<organism evidence="1 2">
    <name type="scientific">Lactuca saligna</name>
    <name type="common">Willowleaf lettuce</name>
    <dbReference type="NCBI Taxonomy" id="75948"/>
    <lineage>
        <taxon>Eukaryota</taxon>
        <taxon>Viridiplantae</taxon>
        <taxon>Streptophyta</taxon>
        <taxon>Embryophyta</taxon>
        <taxon>Tracheophyta</taxon>
        <taxon>Spermatophyta</taxon>
        <taxon>Magnoliopsida</taxon>
        <taxon>eudicotyledons</taxon>
        <taxon>Gunneridae</taxon>
        <taxon>Pentapetalae</taxon>
        <taxon>asterids</taxon>
        <taxon>campanulids</taxon>
        <taxon>Asterales</taxon>
        <taxon>Asteraceae</taxon>
        <taxon>Cichorioideae</taxon>
        <taxon>Cichorieae</taxon>
        <taxon>Lactucinae</taxon>
        <taxon>Lactuca</taxon>
    </lineage>
</organism>